<evidence type="ECO:0000313" key="2">
    <source>
        <dbReference type="EMBL" id="MDE8654194.1"/>
    </source>
</evidence>
<dbReference type="RefSeq" id="WP_275230305.1">
    <property type="nucleotide sequence ID" value="NZ_JARESE010000073.1"/>
</dbReference>
<reference evidence="2 3" key="1">
    <citation type="submission" date="2023-03" db="EMBL/GenBank/DDBJ databases">
        <title>NovoSphingobium album sp. nov. isolated from polycyclic aromatic hydrocarbons- and heavy-metal polluted soil.</title>
        <authorList>
            <person name="Liu Z."/>
            <person name="Wang K."/>
        </authorList>
    </citation>
    <scope>NUCLEOTIDE SEQUENCE [LARGE SCALE GENOMIC DNA]</scope>
    <source>
        <strain evidence="2 3">H3SJ31-1</strain>
    </source>
</reference>
<name>A0ABT5WWG3_9SPHN</name>
<dbReference type="Pfam" id="PF09992">
    <property type="entry name" value="NAGPA"/>
    <property type="match status" value="1"/>
</dbReference>
<comment type="caution">
    <text evidence="2">The sequence shown here is derived from an EMBL/GenBank/DDBJ whole genome shotgun (WGS) entry which is preliminary data.</text>
</comment>
<dbReference type="Proteomes" id="UP001216253">
    <property type="component" value="Unassembled WGS sequence"/>
</dbReference>
<sequence>MKWPLAALGALALAACGDSGDAASRETAAAPAPPPPPCESASFEGVPLTHCIADPARHRITLVLGPRGGAPYRSLSELAVGRPSGAPPVAFAMNGGMFDEAGQPIGYYVENGKRLHKLNRNEGAGNFHLLPNGVFYGTGGQWAVRTAGDFAAHVFRRPEFGTQSGPMLVIAGKLHPKIDPDGASLKLRNGVGVDRQGRAHFVISDAPVSFGKLARYFRDELKTPNALFLDGSVSSLWNPELGRIDGGPPLGPLIVVEKRAKGAAAKDAP</sequence>
<keyword evidence="2" id="KW-0378">Hydrolase</keyword>
<dbReference type="EMBL" id="JARESE010000073">
    <property type="protein sequence ID" value="MDE8654194.1"/>
    <property type="molecule type" value="Genomic_DNA"/>
</dbReference>
<dbReference type="InterPro" id="IPR018711">
    <property type="entry name" value="NAGPA"/>
</dbReference>
<keyword evidence="3" id="KW-1185">Reference proteome</keyword>
<evidence type="ECO:0000259" key="1">
    <source>
        <dbReference type="Pfam" id="PF09992"/>
    </source>
</evidence>
<gene>
    <name evidence="2" type="ORF">PYV00_21080</name>
</gene>
<protein>
    <submittedName>
        <fullName evidence="2">Phosphodiester glycosidase family protein</fullName>
    </submittedName>
</protein>
<organism evidence="2 3">
    <name type="scientific">Novosphingobium album</name>
    <name type="common">ex Liu et al. 2023</name>
    <dbReference type="NCBI Taxonomy" id="3031130"/>
    <lineage>
        <taxon>Bacteria</taxon>
        <taxon>Pseudomonadati</taxon>
        <taxon>Pseudomonadota</taxon>
        <taxon>Alphaproteobacteria</taxon>
        <taxon>Sphingomonadales</taxon>
        <taxon>Sphingomonadaceae</taxon>
        <taxon>Novosphingobium</taxon>
    </lineage>
</organism>
<dbReference type="GO" id="GO:0016798">
    <property type="term" value="F:hydrolase activity, acting on glycosyl bonds"/>
    <property type="evidence" value="ECO:0007669"/>
    <property type="project" value="UniProtKB-KW"/>
</dbReference>
<proteinExistence type="predicted"/>
<dbReference type="PROSITE" id="PS51257">
    <property type="entry name" value="PROKAR_LIPOPROTEIN"/>
    <property type="match status" value="1"/>
</dbReference>
<evidence type="ECO:0000313" key="3">
    <source>
        <dbReference type="Proteomes" id="UP001216253"/>
    </source>
</evidence>
<feature type="domain" description="Phosphodiester glycosidase" evidence="1">
    <location>
        <begin position="90"/>
        <end position="235"/>
    </location>
</feature>
<accession>A0ABT5WWG3</accession>
<keyword evidence="2" id="KW-0326">Glycosidase</keyword>